<name>A0AAF1A253_SOLVR</name>
<dbReference type="PANTHER" id="PTHR33116">
    <property type="entry name" value="REVERSE TRANSCRIPTASE ZINC-BINDING DOMAIN-CONTAINING PROTEIN-RELATED-RELATED"/>
    <property type="match status" value="1"/>
</dbReference>
<dbReference type="EMBL" id="CP133623">
    <property type="protein sequence ID" value="WMV60256.1"/>
    <property type="molecule type" value="Genomic_DNA"/>
</dbReference>
<evidence type="ECO:0000259" key="1">
    <source>
        <dbReference type="PROSITE" id="PS50878"/>
    </source>
</evidence>
<dbReference type="PROSITE" id="PS50878">
    <property type="entry name" value="RT_POL"/>
    <property type="match status" value="1"/>
</dbReference>
<dbReference type="Pfam" id="PF00078">
    <property type="entry name" value="RVT_1"/>
    <property type="match status" value="1"/>
</dbReference>
<dbReference type="InterPro" id="IPR043502">
    <property type="entry name" value="DNA/RNA_pol_sf"/>
</dbReference>
<keyword evidence="3" id="KW-1185">Reference proteome</keyword>
<dbReference type="Proteomes" id="UP001234989">
    <property type="component" value="Chromosome 12"/>
</dbReference>
<proteinExistence type="predicted"/>
<accession>A0AAF1A253</accession>
<reference evidence="2" key="1">
    <citation type="submission" date="2023-08" db="EMBL/GenBank/DDBJ databases">
        <title>A de novo genome assembly of Solanum verrucosum Schlechtendal, a Mexican diploid species geographically isolated from the other diploid A-genome species in potato relatives.</title>
        <authorList>
            <person name="Hosaka K."/>
        </authorList>
    </citation>
    <scope>NUCLEOTIDE SEQUENCE</scope>
    <source>
        <tissue evidence="2">Young leaves</tissue>
    </source>
</reference>
<dbReference type="PANTHER" id="PTHR33116:SF66">
    <property type="entry name" value="REVERSE TRANSCRIPTASE ZINC-BINDING DOMAIN-CONTAINING PROTEIN"/>
    <property type="match status" value="1"/>
</dbReference>
<evidence type="ECO:0000313" key="3">
    <source>
        <dbReference type="Proteomes" id="UP001234989"/>
    </source>
</evidence>
<gene>
    <name evidence="2" type="ORF">MTR67_053641</name>
</gene>
<dbReference type="CDD" id="cd01650">
    <property type="entry name" value="RT_nLTR_like"/>
    <property type="match status" value="1"/>
</dbReference>
<protein>
    <recommendedName>
        <fullName evidence="1">Reverse transcriptase domain-containing protein</fullName>
    </recommendedName>
</protein>
<dbReference type="AlphaFoldDB" id="A0AAF1A253"/>
<evidence type="ECO:0000313" key="2">
    <source>
        <dbReference type="EMBL" id="WMV60256.1"/>
    </source>
</evidence>
<dbReference type="SUPFAM" id="SSF56672">
    <property type="entry name" value="DNA/RNA polymerases"/>
    <property type="match status" value="1"/>
</dbReference>
<dbReference type="InterPro" id="IPR000477">
    <property type="entry name" value="RT_dom"/>
</dbReference>
<organism evidence="2 3">
    <name type="scientific">Solanum verrucosum</name>
    <dbReference type="NCBI Taxonomy" id="315347"/>
    <lineage>
        <taxon>Eukaryota</taxon>
        <taxon>Viridiplantae</taxon>
        <taxon>Streptophyta</taxon>
        <taxon>Embryophyta</taxon>
        <taxon>Tracheophyta</taxon>
        <taxon>Spermatophyta</taxon>
        <taxon>Magnoliopsida</taxon>
        <taxon>eudicotyledons</taxon>
        <taxon>Gunneridae</taxon>
        <taxon>Pentapetalae</taxon>
        <taxon>asterids</taxon>
        <taxon>lamiids</taxon>
        <taxon>Solanales</taxon>
        <taxon>Solanaceae</taxon>
        <taxon>Solanoideae</taxon>
        <taxon>Solaneae</taxon>
        <taxon>Solanum</taxon>
    </lineage>
</organism>
<sequence length="587" mass="65891">MISRSLDQVLIEDEKEVLLQIQKWSAYFHAQCKIRASRNTITSIYTDSDIKLTDPVQVEHEFITLFKNLMGAETMPSPDSSLIQRGKCLTYQQKCKLITDVTDKELKDAVYAMPHDKAPGVDGFPVEFFTTNSTIVAERLILAVKEFFSSGKLLKSFSCTAVTLIPKVASPSKVKDYRLIACCKIVYKIITKILTHRIKDVISDGVSPSQTAFIEGRSILDNMLFSHDVLKCYTRKGLSSRCVMKVDLRKAYDSIEWCFLRSMLVELGFPYKFIQWVMECVTSVSYSLLMNGGLTEPFKGRRGIRQGDPMSPYLIFIAMDYLQRELNQVLIHPQFQFHPRCKKLGVVHICFADDLLMFCKADITSIKLLQAAFVKFSSVSVLQATIEKSSIYMSGVKPEFKLTILQTLGFCEGTLPFIYLGVSLSSKKLTTDQWLPLVEKITQKMKCWSAKLLSYAGRLQWIKSIVFGKKTNWAHVFLLPKKIMKHVESPCRSFLWTGKETISRRALVSWEKICIPKAAGGQNVISLPSNRYGYRSGPRGPPCDFGGKKGGALADYKPAFRGSGGRPGFGHGYGGFGCGAPDSSCFS</sequence>
<feature type="domain" description="Reverse transcriptase" evidence="1">
    <location>
        <begin position="146"/>
        <end position="424"/>
    </location>
</feature>